<dbReference type="Gene3D" id="2.20.25.80">
    <property type="entry name" value="WRKY domain"/>
    <property type="match status" value="1"/>
</dbReference>
<evidence type="ECO:0000256" key="3">
    <source>
        <dbReference type="ARBA" id="ARBA00023125"/>
    </source>
</evidence>
<dbReference type="Pfam" id="PF03106">
    <property type="entry name" value="WRKY"/>
    <property type="match status" value="1"/>
</dbReference>
<evidence type="ECO:0000256" key="4">
    <source>
        <dbReference type="ARBA" id="ARBA00023163"/>
    </source>
</evidence>
<dbReference type="InterPro" id="IPR003657">
    <property type="entry name" value="WRKY_dom"/>
</dbReference>
<dbReference type="SUPFAM" id="SSF118290">
    <property type="entry name" value="WRKY DNA-binding domain"/>
    <property type="match status" value="1"/>
</dbReference>
<gene>
    <name evidence="7" type="ORF">V6N12_055601</name>
</gene>
<evidence type="ECO:0000256" key="2">
    <source>
        <dbReference type="ARBA" id="ARBA00023015"/>
    </source>
</evidence>
<organism evidence="7 8">
    <name type="scientific">Hibiscus sabdariffa</name>
    <name type="common">roselle</name>
    <dbReference type="NCBI Taxonomy" id="183260"/>
    <lineage>
        <taxon>Eukaryota</taxon>
        <taxon>Viridiplantae</taxon>
        <taxon>Streptophyta</taxon>
        <taxon>Embryophyta</taxon>
        <taxon>Tracheophyta</taxon>
        <taxon>Spermatophyta</taxon>
        <taxon>Magnoliopsida</taxon>
        <taxon>eudicotyledons</taxon>
        <taxon>Gunneridae</taxon>
        <taxon>Pentapetalae</taxon>
        <taxon>rosids</taxon>
        <taxon>malvids</taxon>
        <taxon>Malvales</taxon>
        <taxon>Malvaceae</taxon>
        <taxon>Malvoideae</taxon>
        <taxon>Hibiscus</taxon>
    </lineage>
</organism>
<dbReference type="PANTHER" id="PTHR31221:SF112">
    <property type="entry name" value="WRKY TRANSCRIPTION FACTOR 50-RELATED"/>
    <property type="match status" value="1"/>
</dbReference>
<keyword evidence="8" id="KW-1185">Reference proteome</keyword>
<evidence type="ECO:0000313" key="7">
    <source>
        <dbReference type="EMBL" id="KAK8510675.1"/>
    </source>
</evidence>
<dbReference type="InterPro" id="IPR036576">
    <property type="entry name" value="WRKY_dom_sf"/>
</dbReference>
<accession>A0ABR2BU50</accession>
<dbReference type="SMART" id="SM00774">
    <property type="entry name" value="WRKY"/>
    <property type="match status" value="1"/>
</dbReference>
<name>A0ABR2BU50_9ROSI</name>
<dbReference type="Proteomes" id="UP001472677">
    <property type="component" value="Unassembled WGS sequence"/>
</dbReference>
<reference evidence="7 8" key="1">
    <citation type="journal article" date="2024" name="G3 (Bethesda)">
        <title>Genome assembly of Hibiscus sabdariffa L. provides insights into metabolisms of medicinal natural products.</title>
        <authorList>
            <person name="Kim T."/>
        </authorList>
    </citation>
    <scope>NUCLEOTIDE SEQUENCE [LARGE SCALE GENOMIC DNA]</scope>
    <source>
        <strain evidence="7">TK-2024</strain>
        <tissue evidence="7">Old leaves</tissue>
    </source>
</reference>
<keyword evidence="4" id="KW-0804">Transcription</keyword>
<keyword evidence="2" id="KW-0805">Transcription regulation</keyword>
<dbReference type="PROSITE" id="PS50811">
    <property type="entry name" value="WRKY"/>
    <property type="match status" value="1"/>
</dbReference>
<keyword evidence="3" id="KW-0238">DNA-binding</keyword>
<protein>
    <recommendedName>
        <fullName evidence="6">WRKY domain-containing protein</fullName>
    </recommendedName>
</protein>
<comment type="subcellular location">
    <subcellularLocation>
        <location evidence="1">Nucleus</location>
    </subcellularLocation>
</comment>
<dbReference type="PANTHER" id="PTHR31221">
    <property type="entry name" value="WRKY TRANSCRIPTION FACTOR PROTEIN 1-RELATED"/>
    <property type="match status" value="1"/>
</dbReference>
<evidence type="ECO:0000256" key="1">
    <source>
        <dbReference type="ARBA" id="ARBA00004123"/>
    </source>
</evidence>
<evidence type="ECO:0000256" key="5">
    <source>
        <dbReference type="ARBA" id="ARBA00023242"/>
    </source>
</evidence>
<evidence type="ECO:0000259" key="6">
    <source>
        <dbReference type="PROSITE" id="PS50811"/>
    </source>
</evidence>
<proteinExistence type="predicted"/>
<evidence type="ECO:0000313" key="8">
    <source>
        <dbReference type="Proteomes" id="UP001472677"/>
    </source>
</evidence>
<comment type="caution">
    <text evidence="7">The sequence shown here is derived from an EMBL/GenBank/DDBJ whole genome shotgun (WGS) entry which is preliminary data.</text>
</comment>
<keyword evidence="5" id="KW-0539">Nucleus</keyword>
<dbReference type="InterPro" id="IPR044810">
    <property type="entry name" value="WRKY_plant"/>
</dbReference>
<sequence>MKNKPTPLILNILSFQCYPPENEMMRSCCSTSVDGRCRPVDVEVARTGSCVHYNMQPDEEKEHLGFKIVLRTESDVEILDDGYKWKKYGKKKIKNSYYPRNYYRCAAESCKVKKRVERESQDPRFVITTYQGKHNHSHQ</sequence>
<feature type="domain" description="WRKY" evidence="6">
    <location>
        <begin position="74"/>
        <end position="139"/>
    </location>
</feature>
<dbReference type="EMBL" id="JBBPBM010000084">
    <property type="protein sequence ID" value="KAK8510675.1"/>
    <property type="molecule type" value="Genomic_DNA"/>
</dbReference>